<evidence type="ECO:0000313" key="1">
    <source>
        <dbReference type="EMBL" id="HIS35959.1"/>
    </source>
</evidence>
<accession>A0A9D1JMY2</accession>
<proteinExistence type="predicted"/>
<dbReference type="EMBL" id="DVIU01000103">
    <property type="protein sequence ID" value="HIS35959.1"/>
    <property type="molecule type" value="Genomic_DNA"/>
</dbReference>
<dbReference type="Proteomes" id="UP000823928">
    <property type="component" value="Unassembled WGS sequence"/>
</dbReference>
<gene>
    <name evidence="1" type="ORF">IAC10_04935</name>
</gene>
<comment type="caution">
    <text evidence="1">The sequence shown here is derived from an EMBL/GenBank/DDBJ whole genome shotgun (WGS) entry which is preliminary data.</text>
</comment>
<protein>
    <submittedName>
        <fullName evidence="1">Uncharacterized protein</fullName>
    </submittedName>
</protein>
<sequence>MNLHEQCLLRYLKNPDELSYSTEILKLNNFILEKRFIVKNFVAKSSNINYTDNIDLG</sequence>
<evidence type="ECO:0000313" key="2">
    <source>
        <dbReference type="Proteomes" id="UP000823928"/>
    </source>
</evidence>
<reference evidence="1" key="2">
    <citation type="journal article" date="2021" name="PeerJ">
        <title>Extensive microbial diversity within the chicken gut microbiome revealed by metagenomics and culture.</title>
        <authorList>
            <person name="Gilroy R."/>
            <person name="Ravi A."/>
            <person name="Getino M."/>
            <person name="Pursley I."/>
            <person name="Horton D.L."/>
            <person name="Alikhan N.F."/>
            <person name="Baker D."/>
            <person name="Gharbi K."/>
            <person name="Hall N."/>
            <person name="Watson M."/>
            <person name="Adriaenssens E.M."/>
            <person name="Foster-Nyarko E."/>
            <person name="Jarju S."/>
            <person name="Secka A."/>
            <person name="Antonio M."/>
            <person name="Oren A."/>
            <person name="Chaudhuri R.R."/>
            <person name="La Ragione R."/>
            <person name="Hildebrand F."/>
            <person name="Pallen M.J."/>
        </authorList>
    </citation>
    <scope>NUCLEOTIDE SEQUENCE</scope>
    <source>
        <strain evidence="1">6276</strain>
    </source>
</reference>
<reference evidence="1" key="1">
    <citation type="submission" date="2020-10" db="EMBL/GenBank/DDBJ databases">
        <authorList>
            <person name="Gilroy R."/>
        </authorList>
    </citation>
    <scope>NUCLEOTIDE SEQUENCE</scope>
    <source>
        <strain evidence="1">6276</strain>
    </source>
</reference>
<dbReference type="AlphaFoldDB" id="A0A9D1JMY2"/>
<name>A0A9D1JMY2_9BACT</name>
<organism evidence="1 2">
    <name type="scientific">Candidatus Scatousia excrementigallinarum</name>
    <dbReference type="NCBI Taxonomy" id="2840935"/>
    <lineage>
        <taxon>Bacteria</taxon>
        <taxon>Candidatus Scatousia</taxon>
    </lineage>
</organism>